<accession>A0A6I1FD84</accession>
<dbReference type="InterPro" id="IPR050681">
    <property type="entry name" value="CDF/SLC30A"/>
</dbReference>
<feature type="transmembrane region" description="Helical" evidence="9">
    <location>
        <begin position="128"/>
        <end position="152"/>
    </location>
</feature>
<reference evidence="12 13" key="1">
    <citation type="submission" date="2019-10" db="EMBL/GenBank/DDBJ databases">
        <title>Bacillus aerolatum sp. nov., isolated from bioaerosol of sport playgrounds.</title>
        <authorList>
            <person name="Chen P."/>
            <person name="Zhang G."/>
        </authorList>
    </citation>
    <scope>NUCLEOTIDE SEQUENCE [LARGE SCALE GENOMIC DNA]</scope>
    <source>
        <strain evidence="12 13">CX253</strain>
    </source>
</reference>
<dbReference type="Proteomes" id="UP000429595">
    <property type="component" value="Unassembled WGS sequence"/>
</dbReference>
<keyword evidence="13" id="KW-1185">Reference proteome</keyword>
<feature type="transmembrane region" description="Helical" evidence="9">
    <location>
        <begin position="164"/>
        <end position="191"/>
    </location>
</feature>
<comment type="similarity">
    <text evidence="2">Belongs to the cation diffusion facilitator (CDF) transporter (TC 2.A.4) family. SLC30A subfamily.</text>
</comment>
<dbReference type="InterPro" id="IPR002524">
    <property type="entry name" value="Cation_efflux"/>
</dbReference>
<dbReference type="InterPro" id="IPR036837">
    <property type="entry name" value="Cation_efflux_CTD_sf"/>
</dbReference>
<evidence type="ECO:0000259" key="10">
    <source>
        <dbReference type="Pfam" id="PF01545"/>
    </source>
</evidence>
<comment type="caution">
    <text evidence="12">The sequence shown here is derived from an EMBL/GenBank/DDBJ whole genome shotgun (WGS) entry which is preliminary data.</text>
</comment>
<dbReference type="Gene3D" id="1.20.1510.10">
    <property type="entry name" value="Cation efflux protein transmembrane domain"/>
    <property type="match status" value="1"/>
</dbReference>
<evidence type="ECO:0000256" key="6">
    <source>
        <dbReference type="ARBA" id="ARBA00023065"/>
    </source>
</evidence>
<feature type="transmembrane region" description="Helical" evidence="9">
    <location>
        <begin position="97"/>
        <end position="116"/>
    </location>
</feature>
<dbReference type="PANTHER" id="PTHR11562:SF17">
    <property type="entry name" value="RE54080P-RELATED"/>
    <property type="match status" value="1"/>
</dbReference>
<dbReference type="SUPFAM" id="SSF161111">
    <property type="entry name" value="Cation efflux protein transmembrane domain-like"/>
    <property type="match status" value="1"/>
</dbReference>
<dbReference type="EMBL" id="WEIO01000008">
    <property type="protein sequence ID" value="KAB7705522.1"/>
    <property type="molecule type" value="Genomic_DNA"/>
</dbReference>
<evidence type="ECO:0000313" key="13">
    <source>
        <dbReference type="Proteomes" id="UP000429595"/>
    </source>
</evidence>
<dbReference type="InterPro" id="IPR027469">
    <property type="entry name" value="Cation_efflux_TMD_sf"/>
</dbReference>
<evidence type="ECO:0000256" key="7">
    <source>
        <dbReference type="ARBA" id="ARBA00023136"/>
    </source>
</evidence>
<dbReference type="AlphaFoldDB" id="A0A6I1FD84"/>
<evidence type="ECO:0000256" key="3">
    <source>
        <dbReference type="ARBA" id="ARBA00022448"/>
    </source>
</evidence>
<keyword evidence="7 9" id="KW-0472">Membrane</keyword>
<protein>
    <submittedName>
        <fullName evidence="12">Cation diffusion facilitator family transporter</fullName>
    </submittedName>
</protein>
<feature type="domain" description="Cation efflux protein transmembrane" evidence="10">
    <location>
        <begin position="30"/>
        <end position="222"/>
    </location>
</feature>
<comment type="subcellular location">
    <subcellularLocation>
        <location evidence="1">Membrane</location>
        <topology evidence="1">Multi-pass membrane protein</topology>
    </subcellularLocation>
</comment>
<evidence type="ECO:0000313" key="12">
    <source>
        <dbReference type="EMBL" id="KAB7705522.1"/>
    </source>
</evidence>
<dbReference type="InterPro" id="IPR058533">
    <property type="entry name" value="Cation_efflux_TM"/>
</dbReference>
<dbReference type="SUPFAM" id="SSF160240">
    <property type="entry name" value="Cation efflux protein cytoplasmic domain-like"/>
    <property type="match status" value="1"/>
</dbReference>
<feature type="region of interest" description="Disordered" evidence="8">
    <location>
        <begin position="1"/>
        <end position="24"/>
    </location>
</feature>
<dbReference type="Pfam" id="PF16916">
    <property type="entry name" value="ZT_dimer"/>
    <property type="match status" value="1"/>
</dbReference>
<evidence type="ECO:0000256" key="9">
    <source>
        <dbReference type="SAM" id="Phobius"/>
    </source>
</evidence>
<keyword evidence="5 9" id="KW-1133">Transmembrane helix</keyword>
<keyword evidence="6" id="KW-0406">Ion transport</keyword>
<evidence type="ECO:0000259" key="11">
    <source>
        <dbReference type="Pfam" id="PF16916"/>
    </source>
</evidence>
<keyword evidence="4 9" id="KW-0812">Transmembrane</keyword>
<feature type="transmembrane region" description="Helical" evidence="9">
    <location>
        <begin position="32"/>
        <end position="54"/>
    </location>
</feature>
<dbReference type="PANTHER" id="PTHR11562">
    <property type="entry name" value="CATION EFFLUX PROTEIN/ ZINC TRANSPORTER"/>
    <property type="match status" value="1"/>
</dbReference>
<dbReference type="InterPro" id="IPR027470">
    <property type="entry name" value="Cation_efflux_CTD"/>
</dbReference>
<evidence type="ECO:0000256" key="8">
    <source>
        <dbReference type="SAM" id="MobiDB-lite"/>
    </source>
</evidence>
<proteinExistence type="inferred from homology"/>
<evidence type="ECO:0000256" key="2">
    <source>
        <dbReference type="ARBA" id="ARBA00008873"/>
    </source>
</evidence>
<organism evidence="12 13">
    <name type="scientific">Bacillus aerolatus</name>
    <dbReference type="NCBI Taxonomy" id="2653354"/>
    <lineage>
        <taxon>Bacteria</taxon>
        <taxon>Bacillati</taxon>
        <taxon>Bacillota</taxon>
        <taxon>Bacilli</taxon>
        <taxon>Bacillales</taxon>
        <taxon>Bacillaceae</taxon>
        <taxon>Bacillus</taxon>
    </lineage>
</organism>
<keyword evidence="3" id="KW-0813">Transport</keyword>
<dbReference type="Pfam" id="PF01545">
    <property type="entry name" value="Cation_efflux"/>
    <property type="match status" value="1"/>
</dbReference>
<dbReference type="RefSeq" id="WP_152152765.1">
    <property type="nucleotide sequence ID" value="NZ_WEIO01000008.1"/>
</dbReference>
<dbReference type="GO" id="GO:0005886">
    <property type="term" value="C:plasma membrane"/>
    <property type="evidence" value="ECO:0007669"/>
    <property type="project" value="TreeGrafter"/>
</dbReference>
<feature type="transmembrane region" description="Helical" evidence="9">
    <location>
        <begin position="197"/>
        <end position="214"/>
    </location>
</feature>
<evidence type="ECO:0000256" key="1">
    <source>
        <dbReference type="ARBA" id="ARBA00004141"/>
    </source>
</evidence>
<name>A0A6I1FD84_9BACI</name>
<feature type="domain" description="Cation efflux protein cytoplasmic" evidence="11">
    <location>
        <begin position="226"/>
        <end position="299"/>
    </location>
</feature>
<dbReference type="GO" id="GO:0005385">
    <property type="term" value="F:zinc ion transmembrane transporter activity"/>
    <property type="evidence" value="ECO:0007669"/>
    <property type="project" value="TreeGrafter"/>
</dbReference>
<evidence type="ECO:0000256" key="4">
    <source>
        <dbReference type="ARBA" id="ARBA00022692"/>
    </source>
</evidence>
<gene>
    <name evidence="12" type="ORF">F9802_13345</name>
</gene>
<sequence>MGHSHSHSHHHHHHHGHGHHHHSSNNKQALKLSFLLIATYMVIEVIGGILTNSLALLSDAGHMLSDAAALGLSYLALKFGEKEATLSKTFGYKRFEILAAFINGLTLLAISIYIFLEAYKRVLAPPEVMSKGMLIVSVIGLMVNIVAAYILMKGDKDENLNVRSAFLHVLGDLLGSVGAIAAALMIMFFGWNLADPIASVIVAILIIISGVRVTKDSFHILMEGVPDNLDVTQIKQALLALPGVKDVHDLHVWAITSNFPALSCHVVIEPNIDGQSVLLSAQKKLHDQFHIDHTTIQIDLADNTCEGDHCN</sequence>
<dbReference type="NCBIfam" id="TIGR01297">
    <property type="entry name" value="CDF"/>
    <property type="match status" value="1"/>
</dbReference>
<evidence type="ECO:0000256" key="5">
    <source>
        <dbReference type="ARBA" id="ARBA00022989"/>
    </source>
</evidence>